<reference evidence="2" key="1">
    <citation type="submission" date="2019-10" db="EMBL/GenBank/DDBJ databases">
        <authorList>
            <person name="Nor Muhammad N."/>
        </authorList>
    </citation>
    <scope>NUCLEOTIDE SEQUENCE</scope>
</reference>
<evidence type="ECO:0000313" key="2">
    <source>
        <dbReference type="EMBL" id="VWO99314.1"/>
    </source>
</evidence>
<evidence type="ECO:0000256" key="1">
    <source>
        <dbReference type="SAM" id="MobiDB-lite"/>
    </source>
</evidence>
<dbReference type="AlphaFoldDB" id="A0A5K1K1C8"/>
<accession>A0A5K1K1C8</accession>
<proteinExistence type="predicted"/>
<sequence>MTVSKAEPREAVRAVNQRMQDGSPSGHVWKKLDRVVCRAEMLHALALRCPIGHVMLEHGDGKSLSCAADALRLHPVRRLKLTLACGRSMLDGIFTPELAGTLTRLTLCMVYGDTDARTENDDAAAPLQWDDLLRTTVSALQPLCNVTHIRVVVHCKVYRYPSPWSRGTNTSEDFMDSIRGPALDFDGAATALACALLSVQYVFLTTSGCFLYHEPEERGPWRMYERWDASRAWRVLNDEPGTGAAADGVQDRDGAPSTGAGRLVELHSDVADTIVRKEELVLSDADERLLFPTDDR</sequence>
<name>A0A5K1K1C8_9APHY</name>
<protein>
    <submittedName>
        <fullName evidence="2">Uncharacterized protein</fullName>
    </submittedName>
</protein>
<gene>
    <name evidence="2" type="primary">G4MRS8</name>
</gene>
<organism evidence="2">
    <name type="scientific">Ganoderma boninense</name>
    <dbReference type="NCBI Taxonomy" id="34458"/>
    <lineage>
        <taxon>Eukaryota</taxon>
        <taxon>Fungi</taxon>
        <taxon>Dikarya</taxon>
        <taxon>Basidiomycota</taxon>
        <taxon>Agaricomycotina</taxon>
        <taxon>Agaricomycetes</taxon>
        <taxon>Polyporales</taxon>
        <taxon>Polyporaceae</taxon>
        <taxon>Ganoderma</taxon>
    </lineage>
</organism>
<feature type="region of interest" description="Disordered" evidence="1">
    <location>
        <begin position="241"/>
        <end position="261"/>
    </location>
</feature>
<dbReference type="EMBL" id="LR727554">
    <property type="protein sequence ID" value="VWO99314.1"/>
    <property type="molecule type" value="Genomic_DNA"/>
</dbReference>